<reference evidence="2" key="1">
    <citation type="submission" date="2015-03" db="EMBL/GenBank/DDBJ databases">
        <authorList>
            <person name="Murphy D."/>
        </authorList>
    </citation>
    <scope>NUCLEOTIDE SEQUENCE [LARGE SCALE GENOMIC DNA]</scope>
    <source>
        <strain evidence="2">K00500041</strain>
    </source>
</reference>
<dbReference type="EMBL" id="CHKL01000706">
    <property type="protein sequence ID" value="COX20711.1"/>
    <property type="molecule type" value="Genomic_DNA"/>
</dbReference>
<reference evidence="4 5" key="2">
    <citation type="submission" date="2015-03" db="EMBL/GenBank/DDBJ databases">
        <authorList>
            <consortium name="Pathogen Informatics"/>
        </authorList>
    </citation>
    <scope>NUCLEOTIDE SEQUENCE [LARGE SCALE GENOMIC DNA]</scope>
    <source>
        <strain evidence="1 5">D00501624</strain>
        <strain evidence="4">K00500041</strain>
        <strain evidence="3 6">P00601463</strain>
    </source>
</reference>
<evidence type="ECO:0000313" key="5">
    <source>
        <dbReference type="Proteomes" id="UP000039217"/>
    </source>
</evidence>
<dbReference type="Proteomes" id="UP000039217">
    <property type="component" value="Unassembled WGS sequence"/>
</dbReference>
<evidence type="ECO:0000313" key="2">
    <source>
        <dbReference type="EMBL" id="COW80078.1"/>
    </source>
</evidence>
<dbReference type="Proteomes" id="UP000038802">
    <property type="component" value="Unassembled WGS sequence"/>
</dbReference>
<gene>
    <name evidence="1" type="ORF">ERS007661_02619</name>
    <name evidence="2" type="ORF">ERS007703_04252</name>
    <name evidence="3" type="ORF">ERS007741_03988</name>
</gene>
<evidence type="ECO:0000313" key="1">
    <source>
        <dbReference type="EMBL" id="CNV52910.1"/>
    </source>
</evidence>
<name>A0A0T9YJP0_MYCTX</name>
<evidence type="ECO:0000313" key="4">
    <source>
        <dbReference type="Proteomes" id="UP000038802"/>
    </source>
</evidence>
<dbReference type="AlphaFoldDB" id="A0A0T9YJP0"/>
<organism evidence="2 4">
    <name type="scientific">Mycobacterium tuberculosis</name>
    <dbReference type="NCBI Taxonomy" id="1773"/>
    <lineage>
        <taxon>Bacteria</taxon>
        <taxon>Bacillati</taxon>
        <taxon>Actinomycetota</taxon>
        <taxon>Actinomycetes</taxon>
        <taxon>Mycobacteriales</taxon>
        <taxon>Mycobacteriaceae</taxon>
        <taxon>Mycobacterium</taxon>
        <taxon>Mycobacterium tuberculosis complex</taxon>
    </lineage>
</organism>
<protein>
    <submittedName>
        <fullName evidence="2">Uncharacterized protein</fullName>
    </submittedName>
</protein>
<evidence type="ECO:0000313" key="6">
    <source>
        <dbReference type="Proteomes" id="UP000048600"/>
    </source>
</evidence>
<accession>A0A0T9YJP0</accession>
<evidence type="ECO:0000313" key="3">
    <source>
        <dbReference type="EMBL" id="COX20711.1"/>
    </source>
</evidence>
<dbReference type="Proteomes" id="UP000048600">
    <property type="component" value="Unassembled WGS sequence"/>
</dbReference>
<dbReference type="EMBL" id="CSAE01000708">
    <property type="protein sequence ID" value="COW80078.1"/>
    <property type="molecule type" value="Genomic_DNA"/>
</dbReference>
<proteinExistence type="predicted"/>
<dbReference type="EMBL" id="CQQC01000958">
    <property type="protein sequence ID" value="CNV52910.1"/>
    <property type="molecule type" value="Genomic_DNA"/>
</dbReference>
<sequence length="124" mass="13127">MVGTAATTLAALRVEPIPAMSAAAAASASGAANTNDISYLLLVHHAAAVAGGLFRRWPLTDGIAIGCDLRLTPPNRWCRTVDGVPSSAWRYCCAYGAKVGQHLTWWGVRMISDCREGIPTCRSL</sequence>